<dbReference type="KEGG" id="psey:GU243_01060"/>
<evidence type="ECO:0000256" key="3">
    <source>
        <dbReference type="SAM" id="Phobius"/>
    </source>
</evidence>
<dbReference type="EMBL" id="CP047898">
    <property type="protein sequence ID" value="QHK18598.1"/>
    <property type="molecule type" value="Genomic_DNA"/>
</dbReference>
<evidence type="ECO:0000256" key="1">
    <source>
        <dbReference type="SAM" id="Coils"/>
    </source>
</evidence>
<keyword evidence="1" id="KW-0175">Coiled coil</keyword>
<feature type="transmembrane region" description="Helical" evidence="3">
    <location>
        <begin position="180"/>
        <end position="200"/>
    </location>
</feature>
<accession>A0A6P1NGV6</accession>
<sequence length="207" mass="23106">MADETDTSHVFRLPERTGTGMSYERFEEIRTADKDGSPLEVTDEERAEYGEARASMLETMDRFRDTFTSPYKSMMQRLSSIATPGLGGRVTPAIDLPRNSAIEVNRRSAESIASYSGISQETLDSIADVKQQELEREERNSENIELTAQVMRDMLATMDAQAVAAEERDMEAKKAVARNYWVAFGSLVFAGLAVMAPFVIEAIKGWD</sequence>
<feature type="coiled-coil region" evidence="1">
    <location>
        <begin position="127"/>
        <end position="154"/>
    </location>
</feature>
<dbReference type="Proteomes" id="UP000464186">
    <property type="component" value="Chromosome"/>
</dbReference>
<evidence type="ECO:0000313" key="4">
    <source>
        <dbReference type="EMBL" id="QHK18598.1"/>
    </source>
</evidence>
<keyword evidence="3" id="KW-1133">Transmembrane helix</keyword>
<evidence type="ECO:0000256" key="2">
    <source>
        <dbReference type="SAM" id="MobiDB-lite"/>
    </source>
</evidence>
<protein>
    <submittedName>
        <fullName evidence="4">Uncharacterized protein</fullName>
    </submittedName>
</protein>
<name>A0A6P1NGV6_9MICC</name>
<dbReference type="AlphaFoldDB" id="A0A6P1NGV6"/>
<keyword evidence="5" id="KW-1185">Reference proteome</keyword>
<gene>
    <name evidence="4" type="ORF">GU243_01060</name>
</gene>
<keyword evidence="3" id="KW-0812">Transmembrane</keyword>
<evidence type="ECO:0000313" key="5">
    <source>
        <dbReference type="Proteomes" id="UP000464186"/>
    </source>
</evidence>
<proteinExistence type="predicted"/>
<reference evidence="4 5" key="1">
    <citation type="submission" date="2020-01" db="EMBL/GenBank/DDBJ databases">
        <title>Pseudarthrobacter psychrotolerans sp. nov., isolated from antarctic soil.</title>
        <authorList>
            <person name="Shin Y."/>
            <person name="Park W."/>
        </authorList>
    </citation>
    <scope>NUCLEOTIDE SEQUENCE [LARGE SCALE GENOMIC DNA]</scope>
    <source>
        <strain evidence="4 5">YJ56</strain>
    </source>
</reference>
<feature type="compositionally biased region" description="Basic and acidic residues" evidence="2">
    <location>
        <begin position="1"/>
        <end position="15"/>
    </location>
</feature>
<keyword evidence="3" id="KW-0472">Membrane</keyword>
<feature type="region of interest" description="Disordered" evidence="2">
    <location>
        <begin position="1"/>
        <end position="42"/>
    </location>
</feature>
<organism evidence="4 5">
    <name type="scientific">Pseudarthrobacter psychrotolerans</name>
    <dbReference type="NCBI Taxonomy" id="2697569"/>
    <lineage>
        <taxon>Bacteria</taxon>
        <taxon>Bacillati</taxon>
        <taxon>Actinomycetota</taxon>
        <taxon>Actinomycetes</taxon>
        <taxon>Micrococcales</taxon>
        <taxon>Micrococcaceae</taxon>
        <taxon>Pseudarthrobacter</taxon>
    </lineage>
</organism>
<feature type="compositionally biased region" description="Basic and acidic residues" evidence="2">
    <location>
        <begin position="24"/>
        <end position="37"/>
    </location>
</feature>